<dbReference type="GO" id="GO:0055129">
    <property type="term" value="P:L-proline biosynthetic process"/>
    <property type="evidence" value="ECO:0007669"/>
    <property type="project" value="UniProtKB-UniRule"/>
</dbReference>
<feature type="binding site" evidence="8">
    <location>
        <position position="49"/>
    </location>
    <ligand>
        <name>substrate</name>
    </ligand>
</feature>
<keyword evidence="4 8" id="KW-0808">Transferase</keyword>
<comment type="catalytic activity">
    <reaction evidence="8">
        <text>L-glutamate + ATP = L-glutamyl 5-phosphate + ADP</text>
        <dbReference type="Rhea" id="RHEA:14877"/>
        <dbReference type="ChEBI" id="CHEBI:29985"/>
        <dbReference type="ChEBI" id="CHEBI:30616"/>
        <dbReference type="ChEBI" id="CHEBI:58274"/>
        <dbReference type="ChEBI" id="CHEBI:456216"/>
        <dbReference type="EC" id="2.7.2.11"/>
    </reaction>
</comment>
<dbReference type="Pfam" id="PF00696">
    <property type="entry name" value="AA_kinase"/>
    <property type="match status" value="1"/>
</dbReference>
<dbReference type="PANTHER" id="PTHR43654">
    <property type="entry name" value="GLUTAMATE 5-KINASE"/>
    <property type="match status" value="1"/>
</dbReference>
<feature type="domain" description="PUA" evidence="9">
    <location>
        <begin position="277"/>
        <end position="360"/>
    </location>
</feature>
<feature type="binding site" evidence="8">
    <location>
        <position position="148"/>
    </location>
    <ligand>
        <name>substrate</name>
    </ligand>
</feature>
<dbReference type="FunFam" id="3.40.1160.10:FF:000018">
    <property type="entry name" value="Glutamate 5-kinase"/>
    <property type="match status" value="1"/>
</dbReference>
<evidence type="ECO:0000256" key="2">
    <source>
        <dbReference type="ARBA" id="ARBA00022605"/>
    </source>
</evidence>
<proteinExistence type="inferred from homology"/>
<evidence type="ECO:0000313" key="10">
    <source>
        <dbReference type="EMBL" id="KXG45068.1"/>
    </source>
</evidence>
<dbReference type="InterPro" id="IPR036393">
    <property type="entry name" value="AceGlu_kinase-like_sf"/>
</dbReference>
<dbReference type="PROSITE" id="PS50890">
    <property type="entry name" value="PUA"/>
    <property type="match status" value="1"/>
</dbReference>
<dbReference type="InterPro" id="IPR015947">
    <property type="entry name" value="PUA-like_sf"/>
</dbReference>
<dbReference type="GO" id="GO:0004349">
    <property type="term" value="F:glutamate 5-kinase activity"/>
    <property type="evidence" value="ECO:0007669"/>
    <property type="project" value="UniProtKB-UniRule"/>
</dbReference>
<dbReference type="PANTHER" id="PTHR43654:SF1">
    <property type="entry name" value="ISOPENTENYL PHOSPHATE KINASE"/>
    <property type="match status" value="1"/>
</dbReference>
<evidence type="ECO:0000256" key="4">
    <source>
        <dbReference type="ARBA" id="ARBA00022679"/>
    </source>
</evidence>
<dbReference type="GO" id="GO:0003723">
    <property type="term" value="F:RNA binding"/>
    <property type="evidence" value="ECO:0007669"/>
    <property type="project" value="InterPro"/>
</dbReference>
<evidence type="ECO:0000256" key="5">
    <source>
        <dbReference type="ARBA" id="ARBA00022741"/>
    </source>
</evidence>
<protein>
    <recommendedName>
        <fullName evidence="8">Glutamate 5-kinase</fullName>
        <ecNumber evidence="8">2.7.2.11</ecNumber>
    </recommendedName>
    <alternativeName>
        <fullName evidence="8">Gamma-glutamyl kinase</fullName>
        <shortName evidence="8">GK</shortName>
    </alternativeName>
</protein>
<keyword evidence="11" id="KW-1185">Reference proteome</keyword>
<dbReference type="CDD" id="cd21157">
    <property type="entry name" value="PUA_G5K"/>
    <property type="match status" value="1"/>
</dbReference>
<dbReference type="HAMAP" id="MF_00456">
    <property type="entry name" value="ProB"/>
    <property type="match status" value="1"/>
</dbReference>
<keyword evidence="6 8" id="KW-0418">Kinase</keyword>
<gene>
    <name evidence="8" type="primary">proB</name>
    <name evidence="10" type="ORF">U473_09285</name>
</gene>
<dbReference type="CDD" id="cd04242">
    <property type="entry name" value="AAK_G5K_ProB"/>
    <property type="match status" value="1"/>
</dbReference>
<evidence type="ECO:0000256" key="3">
    <source>
        <dbReference type="ARBA" id="ARBA00022650"/>
    </source>
</evidence>
<keyword evidence="5 8" id="KW-0547">Nucleotide-binding</keyword>
<dbReference type="Gene3D" id="2.30.130.10">
    <property type="entry name" value="PUA domain"/>
    <property type="match status" value="1"/>
</dbReference>
<keyword evidence="3 8" id="KW-0641">Proline biosynthesis</keyword>
<dbReference type="AlphaFoldDB" id="A0A135L7W2"/>
<dbReference type="PIRSF" id="PIRSF000729">
    <property type="entry name" value="GK"/>
    <property type="match status" value="1"/>
</dbReference>
<dbReference type="UniPathway" id="UPA00098">
    <property type="reaction ID" value="UER00359"/>
</dbReference>
<dbReference type="InterPro" id="IPR001057">
    <property type="entry name" value="Glu/AcGlu_kinase"/>
</dbReference>
<dbReference type="SUPFAM" id="SSF88697">
    <property type="entry name" value="PUA domain-like"/>
    <property type="match status" value="1"/>
</dbReference>
<comment type="caution">
    <text evidence="10">The sequence shown here is derived from an EMBL/GenBank/DDBJ whole genome shotgun (WGS) entry which is preliminary data.</text>
</comment>
<comment type="subcellular location">
    <subcellularLocation>
        <location evidence="8">Cytoplasm</location>
    </subcellularLocation>
</comment>
<dbReference type="InterPro" id="IPR036974">
    <property type="entry name" value="PUA_sf"/>
</dbReference>
<dbReference type="InterPro" id="IPR011529">
    <property type="entry name" value="Glu_5kinase"/>
</dbReference>
<keyword evidence="2 8" id="KW-0028">Amino-acid biosynthesis</keyword>
<dbReference type="InterPro" id="IPR005715">
    <property type="entry name" value="Glu_5kinase/COase_Synthase"/>
</dbReference>
<feature type="binding site" evidence="8">
    <location>
        <position position="9"/>
    </location>
    <ligand>
        <name>ATP</name>
        <dbReference type="ChEBI" id="CHEBI:30616"/>
    </ligand>
</feature>
<dbReference type="OrthoDB" id="9804434at2"/>
<dbReference type="SMART" id="SM00359">
    <property type="entry name" value="PUA"/>
    <property type="match status" value="1"/>
</dbReference>
<feature type="binding site" evidence="8">
    <location>
        <position position="136"/>
    </location>
    <ligand>
        <name>substrate</name>
    </ligand>
</feature>
<evidence type="ECO:0000256" key="6">
    <source>
        <dbReference type="ARBA" id="ARBA00022777"/>
    </source>
</evidence>
<evidence type="ECO:0000256" key="1">
    <source>
        <dbReference type="ARBA" id="ARBA00022490"/>
    </source>
</evidence>
<organism evidence="10 11">
    <name type="scientific">Tepidibacillus decaturensis</name>
    <dbReference type="NCBI Taxonomy" id="1413211"/>
    <lineage>
        <taxon>Bacteria</taxon>
        <taxon>Bacillati</taxon>
        <taxon>Bacillota</taxon>
        <taxon>Bacilli</taxon>
        <taxon>Bacillales</taxon>
        <taxon>Bacillaceae</taxon>
        <taxon>Tepidibacillus</taxon>
    </lineage>
</organism>
<sequence>MKKQRVVVKIGSSSLTNSHGGLSQDKLNKHVKAIVALRKQGHEVLLVSSGAVATGFTLLGYPSRPATIEGKQAAAAVGQGLLIQAYNDAFSKYGLAVAQILITRIDFSKRQQYNNVYNTLSVLLKRGIIPIINENDTVAIDELTFGDNDMLSALVAGLIHADTLVILTDADGLYDSDPRVHPHAKKFKQVDEITPEIEALATASGSSVGTGGMKSKILATKLALSLGVHVFIGTGNGKETLTDILEGKGKGTYFGHSLLSTLKSKKQWIAFHSDTNGQIIIDEGAAFALIHGGKSLLPAGVTYVDGNFLPGEVVEVYSIDGHLLGKGLINYSSAQLKEVQGNSTEYAKNHLDIERIEVIHRDDWVALQEKIQEVVTK</sequence>
<dbReference type="InterPro" id="IPR002478">
    <property type="entry name" value="PUA"/>
</dbReference>
<dbReference type="InterPro" id="IPR001048">
    <property type="entry name" value="Asp/Glu/Uridylate_kinase"/>
</dbReference>
<dbReference type="EC" id="2.7.2.11" evidence="8"/>
<evidence type="ECO:0000256" key="7">
    <source>
        <dbReference type="ARBA" id="ARBA00022840"/>
    </source>
</evidence>
<dbReference type="GO" id="GO:0005829">
    <property type="term" value="C:cytosol"/>
    <property type="evidence" value="ECO:0007669"/>
    <property type="project" value="TreeGrafter"/>
</dbReference>
<evidence type="ECO:0000259" key="9">
    <source>
        <dbReference type="SMART" id="SM00359"/>
    </source>
</evidence>
<dbReference type="STRING" id="1413211.U473_09285"/>
<evidence type="ECO:0000313" key="11">
    <source>
        <dbReference type="Proteomes" id="UP000070352"/>
    </source>
</evidence>
<dbReference type="Pfam" id="PF01472">
    <property type="entry name" value="PUA"/>
    <property type="match status" value="1"/>
</dbReference>
<dbReference type="RefSeq" id="WP_068727597.1">
    <property type="nucleotide sequence ID" value="NZ_LSKU01000001.1"/>
</dbReference>
<dbReference type="PRINTS" id="PR00474">
    <property type="entry name" value="GLU5KINASE"/>
</dbReference>
<reference evidence="10 11" key="1">
    <citation type="submission" date="2016-02" db="EMBL/GenBank/DDBJ databases">
        <title>Draft Genome for Tepidibacillus decaturensis nov. sp. Strain Z9, an Anaerobic, Moderately Thermophilic and Heterotrophic Bacterium from Deep Subsurface of the Illinois Basin, USA.</title>
        <authorList>
            <person name="Dong Y."/>
            <person name="Chang J.Y."/>
            <person name="Sanford R."/>
            <person name="Fouke B.W."/>
        </authorList>
    </citation>
    <scope>NUCLEOTIDE SEQUENCE [LARGE SCALE GENOMIC DNA]</scope>
    <source>
        <strain evidence="10 11">Z9</strain>
    </source>
</reference>
<dbReference type="InterPro" id="IPR041739">
    <property type="entry name" value="G5K_ProB"/>
</dbReference>
<keyword evidence="1 8" id="KW-0963">Cytoplasm</keyword>
<dbReference type="SUPFAM" id="SSF53633">
    <property type="entry name" value="Carbamate kinase-like"/>
    <property type="match status" value="1"/>
</dbReference>
<feature type="binding site" evidence="8">
    <location>
        <begin position="168"/>
        <end position="169"/>
    </location>
    <ligand>
        <name>ATP</name>
        <dbReference type="ChEBI" id="CHEBI:30616"/>
    </ligand>
</feature>
<dbReference type="EMBL" id="LSKU01000001">
    <property type="protein sequence ID" value="KXG45068.1"/>
    <property type="molecule type" value="Genomic_DNA"/>
</dbReference>
<comment type="similarity">
    <text evidence="8">Belongs to the glutamate 5-kinase family.</text>
</comment>
<dbReference type="InterPro" id="IPR019797">
    <property type="entry name" value="Glutamate_5-kinase_CS"/>
</dbReference>
<comment type="pathway">
    <text evidence="8">Amino-acid biosynthesis; L-proline biosynthesis; L-glutamate 5-semialdehyde from L-glutamate: step 1/2.</text>
</comment>
<feature type="binding site" evidence="8">
    <location>
        <begin position="210"/>
        <end position="216"/>
    </location>
    <ligand>
        <name>ATP</name>
        <dbReference type="ChEBI" id="CHEBI:30616"/>
    </ligand>
</feature>
<dbReference type="Gene3D" id="3.40.1160.10">
    <property type="entry name" value="Acetylglutamate kinase-like"/>
    <property type="match status" value="1"/>
</dbReference>
<dbReference type="GO" id="GO:0005524">
    <property type="term" value="F:ATP binding"/>
    <property type="evidence" value="ECO:0007669"/>
    <property type="project" value="UniProtKB-KW"/>
</dbReference>
<dbReference type="PROSITE" id="PS00902">
    <property type="entry name" value="GLUTAMATE_5_KINASE"/>
    <property type="match status" value="1"/>
</dbReference>
<dbReference type="Proteomes" id="UP000070352">
    <property type="component" value="Unassembled WGS sequence"/>
</dbReference>
<dbReference type="NCBIfam" id="TIGR01027">
    <property type="entry name" value="proB"/>
    <property type="match status" value="1"/>
</dbReference>
<comment type="function">
    <text evidence="8">Catalyzes the transfer of a phosphate group to glutamate to form L-glutamate 5-phosphate.</text>
</comment>
<accession>A0A135L7W2</accession>
<evidence type="ECO:0000256" key="8">
    <source>
        <dbReference type="HAMAP-Rule" id="MF_00456"/>
    </source>
</evidence>
<keyword evidence="7 8" id="KW-0067">ATP-binding</keyword>
<name>A0A135L7W2_9BACI</name>